<name>A0A917ZEK9_9ACTN</name>
<evidence type="ECO:0000313" key="1">
    <source>
        <dbReference type="EMBL" id="GGO81920.1"/>
    </source>
</evidence>
<reference evidence="1" key="2">
    <citation type="submission" date="2020-09" db="EMBL/GenBank/DDBJ databases">
        <authorList>
            <person name="Sun Q."/>
            <person name="Zhou Y."/>
        </authorList>
    </citation>
    <scope>NUCLEOTIDE SEQUENCE</scope>
    <source>
        <strain evidence="1">CGMCC 4.7201</strain>
    </source>
</reference>
<proteinExistence type="predicted"/>
<evidence type="ECO:0000313" key="2">
    <source>
        <dbReference type="Proteomes" id="UP000641932"/>
    </source>
</evidence>
<reference evidence="1" key="1">
    <citation type="journal article" date="2014" name="Int. J. Syst. Evol. Microbiol.">
        <title>Complete genome sequence of Corynebacterium casei LMG S-19264T (=DSM 44701T), isolated from a smear-ripened cheese.</title>
        <authorList>
            <consortium name="US DOE Joint Genome Institute (JGI-PGF)"/>
            <person name="Walter F."/>
            <person name="Albersmeier A."/>
            <person name="Kalinowski J."/>
            <person name="Ruckert C."/>
        </authorList>
    </citation>
    <scope>NUCLEOTIDE SEQUENCE</scope>
    <source>
        <strain evidence="1">CGMCC 4.7201</strain>
    </source>
</reference>
<organism evidence="1 2">
    <name type="scientific">Wenjunlia tyrosinilytica</name>
    <dbReference type="NCBI Taxonomy" id="1544741"/>
    <lineage>
        <taxon>Bacteria</taxon>
        <taxon>Bacillati</taxon>
        <taxon>Actinomycetota</taxon>
        <taxon>Actinomycetes</taxon>
        <taxon>Kitasatosporales</taxon>
        <taxon>Streptomycetaceae</taxon>
        <taxon>Wenjunlia</taxon>
    </lineage>
</organism>
<protein>
    <submittedName>
        <fullName evidence="1">Uncharacterized protein</fullName>
    </submittedName>
</protein>
<dbReference type="Proteomes" id="UP000641932">
    <property type="component" value="Unassembled WGS sequence"/>
</dbReference>
<keyword evidence="2" id="KW-1185">Reference proteome</keyword>
<comment type="caution">
    <text evidence="1">The sequence shown here is derived from an EMBL/GenBank/DDBJ whole genome shotgun (WGS) entry which is preliminary data.</text>
</comment>
<accession>A0A917ZEK9</accession>
<dbReference type="AlphaFoldDB" id="A0A917ZEK9"/>
<dbReference type="EMBL" id="BMMS01000002">
    <property type="protein sequence ID" value="GGO81920.1"/>
    <property type="molecule type" value="Genomic_DNA"/>
</dbReference>
<gene>
    <name evidence="1" type="ORF">GCM10012280_07330</name>
</gene>
<sequence length="81" mass="8959">MGGLTTLPTKTLATLRRLRPLTLPQLLPSRRAEAPPETIWRGFTFALACPHKPQADSRNCRTSDALVTHSEMRCPSSSTSR</sequence>